<dbReference type="PANTHER" id="PTHR32133:SF339">
    <property type="entry name" value="F-BOX DOMAIN-CONTAINING PROTEIN"/>
    <property type="match status" value="1"/>
</dbReference>
<dbReference type="Proteomes" id="UP001231189">
    <property type="component" value="Unassembled WGS sequence"/>
</dbReference>
<feature type="domain" description="F-box" evidence="1">
    <location>
        <begin position="18"/>
        <end position="57"/>
    </location>
</feature>
<proteinExistence type="predicted"/>
<accession>A0AAD8RCJ3</accession>
<dbReference type="InterPro" id="IPR056594">
    <property type="entry name" value="AT5G49610-like_b-prop"/>
</dbReference>
<comment type="caution">
    <text evidence="3">The sequence shown here is derived from an EMBL/GenBank/DDBJ whole genome shotgun (WGS) entry which is preliminary data.</text>
</comment>
<evidence type="ECO:0000259" key="1">
    <source>
        <dbReference type="Pfam" id="PF12937"/>
    </source>
</evidence>
<dbReference type="Gene3D" id="1.20.1280.50">
    <property type="match status" value="1"/>
</dbReference>
<protein>
    <recommendedName>
        <fullName evidence="5">F-box domain-containing protein</fullName>
    </recommendedName>
</protein>
<reference evidence="3" key="1">
    <citation type="submission" date="2023-07" db="EMBL/GenBank/DDBJ databases">
        <title>A chromosome-level genome assembly of Lolium multiflorum.</title>
        <authorList>
            <person name="Chen Y."/>
            <person name="Copetti D."/>
            <person name="Kolliker R."/>
            <person name="Studer B."/>
        </authorList>
    </citation>
    <scope>NUCLEOTIDE SEQUENCE</scope>
    <source>
        <strain evidence="3">02402/16</strain>
        <tissue evidence="3">Leaf</tissue>
    </source>
</reference>
<organism evidence="3 4">
    <name type="scientific">Lolium multiflorum</name>
    <name type="common">Italian ryegrass</name>
    <name type="synonym">Lolium perenne subsp. multiflorum</name>
    <dbReference type="NCBI Taxonomy" id="4521"/>
    <lineage>
        <taxon>Eukaryota</taxon>
        <taxon>Viridiplantae</taxon>
        <taxon>Streptophyta</taxon>
        <taxon>Embryophyta</taxon>
        <taxon>Tracheophyta</taxon>
        <taxon>Spermatophyta</taxon>
        <taxon>Magnoliopsida</taxon>
        <taxon>Liliopsida</taxon>
        <taxon>Poales</taxon>
        <taxon>Poaceae</taxon>
        <taxon>BOP clade</taxon>
        <taxon>Pooideae</taxon>
        <taxon>Poodae</taxon>
        <taxon>Poeae</taxon>
        <taxon>Poeae Chloroplast Group 2 (Poeae type)</taxon>
        <taxon>Loliodinae</taxon>
        <taxon>Loliinae</taxon>
        <taxon>Lolium</taxon>
    </lineage>
</organism>
<sequence>MAGRRRTSPALGPLDDEDLLAEILIRLPPKPSSLPRASLVCRRWRSFATDAAFRRRFRTHHRRPPILGVFEECARKLKFRPLLDPPDRIPSDRFSLDLSAYGFFSWSVLGCRHGRVLLLNRTENALLVFEPVSGDTHRILVPPVFTRDGSTGASAAVLCAAGDDQDHVHGDCHTSPFMVVMVGTNRRAQVAVARVYYRESGMWGDLISSAEPCAGYVGHRHCTLVGNALYWCLYGTRDTADDGILKFDLDHQSLTVISKPPTGPIDSQIQIIRGEDGGLGLAILSYPSFQLWEHMVDCHGNDTWVPRKTVEMDEMLGRKADHTHIVGYAEDADAIFMSMHKPLDSDPFRRVLVIVQLESMKVKNHHGTCDQNTDYHPFTNFYTAGICLSLH</sequence>
<evidence type="ECO:0000313" key="3">
    <source>
        <dbReference type="EMBL" id="KAK1619005.1"/>
    </source>
</evidence>
<gene>
    <name evidence="3" type="ORF">QYE76_024522</name>
</gene>
<dbReference type="EMBL" id="JAUUTY010000006">
    <property type="protein sequence ID" value="KAK1619005.1"/>
    <property type="molecule type" value="Genomic_DNA"/>
</dbReference>
<keyword evidence="4" id="KW-1185">Reference proteome</keyword>
<dbReference type="Pfam" id="PF23635">
    <property type="entry name" value="Beta-prop_AT5G49610-like"/>
    <property type="match status" value="1"/>
</dbReference>
<evidence type="ECO:0000259" key="2">
    <source>
        <dbReference type="Pfam" id="PF23635"/>
    </source>
</evidence>
<dbReference type="PANTHER" id="PTHR32133">
    <property type="entry name" value="OS07G0120400 PROTEIN"/>
    <property type="match status" value="1"/>
</dbReference>
<dbReference type="AlphaFoldDB" id="A0AAD8RCJ3"/>
<name>A0AAD8RCJ3_LOLMU</name>
<dbReference type="SUPFAM" id="SSF81383">
    <property type="entry name" value="F-box domain"/>
    <property type="match status" value="1"/>
</dbReference>
<evidence type="ECO:0008006" key="5">
    <source>
        <dbReference type="Google" id="ProtNLM"/>
    </source>
</evidence>
<evidence type="ECO:0000313" key="4">
    <source>
        <dbReference type="Proteomes" id="UP001231189"/>
    </source>
</evidence>
<dbReference type="Pfam" id="PF12937">
    <property type="entry name" value="F-box-like"/>
    <property type="match status" value="1"/>
</dbReference>
<dbReference type="InterPro" id="IPR001810">
    <property type="entry name" value="F-box_dom"/>
</dbReference>
<dbReference type="InterPro" id="IPR036047">
    <property type="entry name" value="F-box-like_dom_sf"/>
</dbReference>
<feature type="domain" description="F-box protein AT5G49610-like beta-propeller" evidence="2">
    <location>
        <begin position="108"/>
        <end position="340"/>
    </location>
</feature>